<dbReference type="NCBIfam" id="NF006769">
    <property type="entry name" value="PRK09290.1-3"/>
    <property type="match status" value="1"/>
</dbReference>
<dbReference type="InterPro" id="IPR010158">
    <property type="entry name" value="Amidase_Cbmase"/>
</dbReference>
<organism evidence="4">
    <name type="scientific">freshwater metagenome</name>
    <dbReference type="NCBI Taxonomy" id="449393"/>
    <lineage>
        <taxon>unclassified sequences</taxon>
        <taxon>metagenomes</taxon>
        <taxon>ecological metagenomes</taxon>
    </lineage>
</organism>
<dbReference type="EMBL" id="CAFBON010000014">
    <property type="protein sequence ID" value="CAB4976164.1"/>
    <property type="molecule type" value="Genomic_DNA"/>
</dbReference>
<protein>
    <submittedName>
        <fullName evidence="4">Unannotated protein</fullName>
    </submittedName>
</protein>
<gene>
    <name evidence="3" type="ORF">UFOPK3001_02186</name>
    <name evidence="4" type="ORF">UFOPK3954_00250</name>
</gene>
<dbReference type="PIRSF" id="PIRSF001235">
    <property type="entry name" value="Amidase_carbamoylase"/>
    <property type="match status" value="1"/>
</dbReference>
<dbReference type="AlphaFoldDB" id="A0A6J7MEQ4"/>
<dbReference type="SUPFAM" id="SSF55031">
    <property type="entry name" value="Bacterial exopeptidase dimerisation domain"/>
    <property type="match status" value="1"/>
</dbReference>
<dbReference type="SUPFAM" id="SSF53187">
    <property type="entry name" value="Zn-dependent exopeptidases"/>
    <property type="match status" value="1"/>
</dbReference>
<dbReference type="CDD" id="cd03884">
    <property type="entry name" value="M20_bAS"/>
    <property type="match status" value="1"/>
</dbReference>
<dbReference type="PANTHER" id="PTHR32494">
    <property type="entry name" value="ALLANTOATE DEIMINASE-RELATED"/>
    <property type="match status" value="1"/>
</dbReference>
<dbReference type="EMBL" id="CAFAAJ010000189">
    <property type="protein sequence ID" value="CAB4820882.1"/>
    <property type="molecule type" value="Genomic_DNA"/>
</dbReference>
<accession>A0A6J7MEQ4</accession>
<dbReference type="Gene3D" id="3.30.70.360">
    <property type="match status" value="1"/>
</dbReference>
<proteinExistence type="predicted"/>
<dbReference type="Gene3D" id="3.40.630.10">
    <property type="entry name" value="Zn peptidases"/>
    <property type="match status" value="1"/>
</dbReference>
<dbReference type="InterPro" id="IPR001261">
    <property type="entry name" value="ArgE/DapE_CS"/>
</dbReference>
<evidence type="ECO:0000259" key="2">
    <source>
        <dbReference type="Pfam" id="PF07687"/>
    </source>
</evidence>
<name>A0A6J7MEQ4_9ZZZZ</name>
<dbReference type="Pfam" id="PF07687">
    <property type="entry name" value="M20_dimer"/>
    <property type="match status" value="1"/>
</dbReference>
<evidence type="ECO:0000313" key="3">
    <source>
        <dbReference type="EMBL" id="CAB4820882.1"/>
    </source>
</evidence>
<dbReference type="PROSITE" id="PS00758">
    <property type="entry name" value="ARGE_DAPE_CPG2_1"/>
    <property type="match status" value="1"/>
</dbReference>
<evidence type="ECO:0000256" key="1">
    <source>
        <dbReference type="ARBA" id="ARBA00022801"/>
    </source>
</evidence>
<sequence>MHHLRIDIDRLLGRINALGEIGRVNGPNGEWGSARIALSREDALGRDLVVSWMRDLGMSVSVDAIGNAVGTWPGSDPTAAPVMMGSHIDTVRTGGRFDGNLGVLAGLEVVETVQQAELRPKRSLQVAFFTDEEGARFPPDMLGSLVYVGGLALEEALDAIDSDGVRLGDELNAIGYAGSIPCPAAVFPHAFVELHIEQGPLLEDEQVTIGAVTGVQGISWTEVTVTGQSAHAGTTPMRLRRDPMVVAAQVVTEARAIARRMGGTQVATVGHLNVFPDLVNVIPSRVTFTVDVRNTEEDRLQQAEQALFAFARRMAAEEGCDITTKPLARFKPVEFDDRMIDLVEKTAQALGHSVKRMPSGAGHDAQMLARVCPSAMIFVPSINGLSHNIAEDTAPADLAAGANVLLQTVLTLAHE</sequence>
<dbReference type="PANTHER" id="PTHR32494:SF5">
    <property type="entry name" value="ALLANTOATE AMIDOHYDROLASE"/>
    <property type="match status" value="1"/>
</dbReference>
<evidence type="ECO:0000313" key="4">
    <source>
        <dbReference type="EMBL" id="CAB4976164.1"/>
    </source>
</evidence>
<dbReference type="GO" id="GO:0016813">
    <property type="term" value="F:hydrolase activity, acting on carbon-nitrogen (but not peptide) bonds, in linear amidines"/>
    <property type="evidence" value="ECO:0007669"/>
    <property type="project" value="InterPro"/>
</dbReference>
<dbReference type="InterPro" id="IPR011650">
    <property type="entry name" value="Peptidase_M20_dimer"/>
</dbReference>
<dbReference type="NCBIfam" id="TIGR01879">
    <property type="entry name" value="hydantase"/>
    <property type="match status" value="1"/>
</dbReference>
<dbReference type="InterPro" id="IPR002933">
    <property type="entry name" value="Peptidase_M20"/>
</dbReference>
<keyword evidence="1" id="KW-0378">Hydrolase</keyword>
<dbReference type="NCBIfam" id="NF006771">
    <property type="entry name" value="PRK09290.1-5"/>
    <property type="match status" value="1"/>
</dbReference>
<dbReference type="InterPro" id="IPR036264">
    <property type="entry name" value="Bact_exopeptidase_dim_dom"/>
</dbReference>
<dbReference type="Pfam" id="PF01546">
    <property type="entry name" value="Peptidase_M20"/>
    <property type="match status" value="1"/>
</dbReference>
<reference evidence="4" key="1">
    <citation type="submission" date="2020-05" db="EMBL/GenBank/DDBJ databases">
        <authorList>
            <person name="Chiriac C."/>
            <person name="Salcher M."/>
            <person name="Ghai R."/>
            <person name="Kavagutti S V."/>
        </authorList>
    </citation>
    <scope>NUCLEOTIDE SEQUENCE</scope>
</reference>
<feature type="domain" description="Peptidase M20 dimerisation" evidence="2">
    <location>
        <begin position="214"/>
        <end position="314"/>
    </location>
</feature>